<dbReference type="GO" id="GO:0016491">
    <property type="term" value="F:oxidoreductase activity"/>
    <property type="evidence" value="ECO:0007669"/>
    <property type="project" value="UniProtKB-KW"/>
</dbReference>
<evidence type="ECO:0000259" key="3">
    <source>
        <dbReference type="Pfam" id="PF22725"/>
    </source>
</evidence>
<organism evidence="4 5">
    <name type="scientific">Candidatus Wallbacteria bacterium HGW-Wallbacteria-1</name>
    <dbReference type="NCBI Taxonomy" id="2013854"/>
    <lineage>
        <taxon>Bacteria</taxon>
        <taxon>Candidatus Walliibacteriota</taxon>
    </lineage>
</organism>
<feature type="domain" description="GFO/IDH/MocA-like oxidoreductase" evidence="3">
    <location>
        <begin position="133"/>
        <end position="257"/>
    </location>
</feature>
<dbReference type="PANTHER" id="PTHR43818:SF11">
    <property type="entry name" value="BCDNA.GH03377"/>
    <property type="match status" value="1"/>
</dbReference>
<dbReference type="InterPro" id="IPR055170">
    <property type="entry name" value="GFO_IDH_MocA-like_dom"/>
</dbReference>
<dbReference type="Pfam" id="PF22725">
    <property type="entry name" value="GFO_IDH_MocA_C3"/>
    <property type="match status" value="1"/>
</dbReference>
<proteinExistence type="predicted"/>
<sequence length="359" mass="39993">MKMKVGVVGAGLYGSVLINAYYGAHRRSEIDFVAVADVKQDALDKVAKTYGIRGYLDYNEMFDKEQLDAVAIVTPDFLHEACVLDAANKGIHILVQKPLSTDIEAAKRMIACAKANKVMLYVDFHKRFDPGHMQLRRAIKEGKLGQIEYGYVCMEDKILVPTEWFKTWAHNSSPAWFLGIHFFDLIYWLLGEKPHKVYATGHKKKLVSLGIDSYDSIQAKFEFPSGATISVDSSWIIPNSFCSVVNQQIRIVGTDGMQEVDSQDRGVVAAYESSGSSLVINPYGQLQVDDPVAGSIPVGYTVESMLYFLRLVNKMITDGIGLKDLKAEYPTGDEALVSTIMCQKAHESVEYGRIMDLSY</sequence>
<feature type="domain" description="Gfo/Idh/MocA-like oxidoreductase N-terminal" evidence="2">
    <location>
        <begin position="3"/>
        <end position="124"/>
    </location>
</feature>
<reference evidence="4 5" key="1">
    <citation type="journal article" date="2017" name="ISME J.">
        <title>Potential for microbial H2 and metal transformations associated with novel bacteria and archaea in deep terrestrial subsurface sediments.</title>
        <authorList>
            <person name="Hernsdorf A.W."/>
            <person name="Amano Y."/>
            <person name="Miyakawa K."/>
            <person name="Ise K."/>
            <person name="Suzuki Y."/>
            <person name="Anantharaman K."/>
            <person name="Probst A."/>
            <person name="Burstein D."/>
            <person name="Thomas B.C."/>
            <person name="Banfield J.F."/>
        </authorList>
    </citation>
    <scope>NUCLEOTIDE SEQUENCE [LARGE SCALE GENOMIC DNA]</scope>
    <source>
        <strain evidence="4">HGW-Wallbacteria-1</strain>
    </source>
</reference>
<protein>
    <submittedName>
        <fullName evidence="4">Gfo/Idh/MocA family oxidoreductase</fullName>
    </submittedName>
</protein>
<evidence type="ECO:0000313" key="4">
    <source>
        <dbReference type="EMBL" id="PKK87965.1"/>
    </source>
</evidence>
<evidence type="ECO:0000256" key="1">
    <source>
        <dbReference type="ARBA" id="ARBA00023002"/>
    </source>
</evidence>
<dbReference type="Proteomes" id="UP000233256">
    <property type="component" value="Unassembled WGS sequence"/>
</dbReference>
<dbReference type="SUPFAM" id="SSF55347">
    <property type="entry name" value="Glyceraldehyde-3-phosphate dehydrogenase-like, C-terminal domain"/>
    <property type="match status" value="1"/>
</dbReference>
<dbReference type="PANTHER" id="PTHR43818">
    <property type="entry name" value="BCDNA.GH03377"/>
    <property type="match status" value="1"/>
</dbReference>
<dbReference type="InterPro" id="IPR036291">
    <property type="entry name" value="NAD(P)-bd_dom_sf"/>
</dbReference>
<dbReference type="EMBL" id="PGXC01000079">
    <property type="protein sequence ID" value="PKK87965.1"/>
    <property type="molecule type" value="Genomic_DNA"/>
</dbReference>
<dbReference type="InterPro" id="IPR050463">
    <property type="entry name" value="Gfo/Idh/MocA_oxidrdct_glycsds"/>
</dbReference>
<dbReference type="GO" id="GO:0000166">
    <property type="term" value="F:nucleotide binding"/>
    <property type="evidence" value="ECO:0007669"/>
    <property type="project" value="InterPro"/>
</dbReference>
<comment type="caution">
    <text evidence="4">The sequence shown here is derived from an EMBL/GenBank/DDBJ whole genome shotgun (WGS) entry which is preliminary data.</text>
</comment>
<dbReference type="Pfam" id="PF01408">
    <property type="entry name" value="GFO_IDH_MocA"/>
    <property type="match status" value="1"/>
</dbReference>
<gene>
    <name evidence="4" type="ORF">CVV64_20890</name>
</gene>
<dbReference type="SUPFAM" id="SSF51735">
    <property type="entry name" value="NAD(P)-binding Rossmann-fold domains"/>
    <property type="match status" value="1"/>
</dbReference>
<accession>A0A2N1PI03</accession>
<evidence type="ECO:0000259" key="2">
    <source>
        <dbReference type="Pfam" id="PF01408"/>
    </source>
</evidence>
<evidence type="ECO:0000313" key="5">
    <source>
        <dbReference type="Proteomes" id="UP000233256"/>
    </source>
</evidence>
<name>A0A2N1PI03_9BACT</name>
<dbReference type="AlphaFoldDB" id="A0A2N1PI03"/>
<dbReference type="InterPro" id="IPR000683">
    <property type="entry name" value="Gfo/Idh/MocA-like_OxRdtase_N"/>
</dbReference>
<dbReference type="Gene3D" id="3.40.50.720">
    <property type="entry name" value="NAD(P)-binding Rossmann-like Domain"/>
    <property type="match status" value="1"/>
</dbReference>
<keyword evidence="1" id="KW-0560">Oxidoreductase</keyword>
<dbReference type="Gene3D" id="3.30.360.10">
    <property type="entry name" value="Dihydrodipicolinate Reductase, domain 2"/>
    <property type="match status" value="1"/>
</dbReference>